<sequence length="1743" mass="196654">MSDSHDIDQAVAQGGAYEVLHNRLMEQGRALEQQTQQLNDARQAEFGSTDMEVAGRVRLRTENNSIARDLVRVGEWILLGYNVNIGLRKTTRVNDVFALFRPVERDGQFEVEEVALSGTFLSDQRFVTEFEELYAYYKQTHLIQLTVKDNKLLAAFQIGDRLSDQRVFRWSLDAQGNVTEYIDNRGERDIALPPRFDFEWTECGRDDIVEGRHPHYSVLDTLFVDCQRGDLTIKVENNTDSGLGIYSEPVEVESQTLDDCQLAYADLGQLILLRILPYREETTRYLVFNKTLERVVRIDLIGQSCVQLPEDHGIVFPGGYYLSTGDLKSFDDDTVGMRFKRVVRSPNGEDVLYVFYEPEAGKVGLFGYNLISKTMQNPLFGHGYGLFDDGRLALFYAEAEPTRVHPLQIWKTPYQSDEYVSQQPAPSTFFGRIGNAELVRGVSDLYSVVRAVRTTDVSAEHFNQLSKHCAGLFDSYFWLESDELAALTPIIRQIGETSEQVLDEFEKVTAIRQQSEQALKDAERALEKLKFDLKPDTWNSPQPFVDGLQSIREQRGHLLTLRDYRYMQTERLDALDGELAELERDLNQRTLAFLSQDNAFEPYRDDITQVQSHAKDCTTVAELAPLLETLETQSNSLDLLSELVATLEVTDPTVQTQIVESISGVYGQLNQQKAKLEQQKNSMGSSEAVAQFGARFKLLGQSVNNALGMANTPEKCDEQLARLLVQLEELESQFSDYDQFLTDIISKREEIYEAFESHKQSLQSALQRRAQNLFSAAERILSSIQRRCNSFRDVDQLNTFFASDALVQKIRGLSSELRELDDVVRADDLDARLKGLKDQAIRVLRDQADLYEGDGQVIRLGKHKFSVNTQTLDLTLLVRDGVQTLHLTGTDYYEPVNDDELDSLKPYWEQALPSETDEVYRAEYLAYQMLEDARYDREALSLDALALASTDVEDMLALVRPYAATRYREGYEKGIHDHDAAAILCQLIPTYQAADVFRFEGRVRAMAVLFWSVHQAEKAHWALEARSAASQRSLLNSHAAWKALQTTVTERLTAFADAEQLPLTPAQAAVAADYLLTELSREPLAFAISKYARELLTAFQSHLDQANALESFNQILEQTDMSIGQRWAHVERWLSAYVNQQEDPAALRPFVMEAGALLLCEPRVSLRDLEADLLMRVEPLYGQHKRLNDGGLDLVLDDFLARLQDHHTRVLPDWQRLQSVRNRLVEQYRSEFRLDQFKAKPLSSFVRNKLISDVYLPLIGDNLAKQMGTVGDSKRTDLMGLLLMISPPGYGKTTLMEYVANRLGLVFMKINCPAIGHDITSIDPGAATHSAARQELEKLNLALEMGSNVMLYLDDIQHTHPEFLQKFISLCDGTRRIEGVWQGQSKTYDMRGKKFSVVMAGNPYTESGELFQIPDMLANRADIYNLGDVLSGKDDVFALSYLENSLTSNSVLAPLATREMADLYKLVDMAQRGQVNSNELSHTYNAAELQEILAVLKHMKTIQSIVLKVNQAYIASAATADKYRTEPPFKLQGSYRNMNKMAEKISSVMTDSELVRLVDDHYQGEAQLLTQGTEENLMKLAQLRGTADERAEQRWQEILADFRRAKALGGDDADTGQKVVSQLMDMVGAIQQVGGLLQQAGQNQTASTLQSSLASLEQALGNLRFEAPPVQVVNQPVPGIDKLLSTLADTFENSLVPLAKIMDGKINIDLKNLDRMTAIQKDIRELSKQMSTEGSSRSFDAKG</sequence>
<dbReference type="InterPro" id="IPR027417">
    <property type="entry name" value="P-loop_NTPase"/>
</dbReference>
<evidence type="ECO:0000313" key="3">
    <source>
        <dbReference type="EMBL" id="EAR07825.1"/>
    </source>
</evidence>
<keyword evidence="4" id="KW-1185">Reference proteome</keyword>
<evidence type="ECO:0000259" key="2">
    <source>
        <dbReference type="SMART" id="SM00382"/>
    </source>
</evidence>
<dbReference type="HOGENOM" id="CLU_003361_0_0_6"/>
<feature type="coiled-coil region" evidence="1">
    <location>
        <begin position="505"/>
        <end position="532"/>
    </location>
</feature>
<proteinExistence type="predicted"/>
<dbReference type="GO" id="GO:0005524">
    <property type="term" value="F:ATP binding"/>
    <property type="evidence" value="ECO:0007669"/>
    <property type="project" value="InterPro"/>
</dbReference>
<dbReference type="Pfam" id="PF25472">
    <property type="entry name" value="DUF7902"/>
    <property type="match status" value="1"/>
</dbReference>
<dbReference type="STRING" id="314283.MED297_05254"/>
<dbReference type="Gene3D" id="3.40.50.300">
    <property type="entry name" value="P-loop containing nucleotide triphosphate hydrolases"/>
    <property type="match status" value="1"/>
</dbReference>
<protein>
    <recommendedName>
        <fullName evidence="2">AAA+ ATPase domain-containing protein</fullName>
    </recommendedName>
</protein>
<dbReference type="InterPro" id="IPR011704">
    <property type="entry name" value="ATPase_dyneun-rel_AAA"/>
</dbReference>
<dbReference type="InterPro" id="IPR020958">
    <property type="entry name" value="DUF3686"/>
</dbReference>
<organism evidence="3 4">
    <name type="scientific">Reinekea blandensis MED297</name>
    <dbReference type="NCBI Taxonomy" id="314283"/>
    <lineage>
        <taxon>Bacteria</taxon>
        <taxon>Pseudomonadati</taxon>
        <taxon>Pseudomonadota</taxon>
        <taxon>Gammaproteobacteria</taxon>
        <taxon>Oceanospirillales</taxon>
        <taxon>Saccharospirillaceae</taxon>
        <taxon>Reinekea</taxon>
    </lineage>
</organism>
<keyword evidence="1" id="KW-0175">Coiled coil</keyword>
<dbReference type="Pfam" id="PF12458">
    <property type="entry name" value="DUF3686"/>
    <property type="match status" value="1"/>
</dbReference>
<dbReference type="EMBL" id="AAOE01000031">
    <property type="protein sequence ID" value="EAR07825.1"/>
    <property type="molecule type" value="Genomic_DNA"/>
</dbReference>
<evidence type="ECO:0000313" key="4">
    <source>
        <dbReference type="Proteomes" id="UP000005953"/>
    </source>
</evidence>
<accession>A4BJ72</accession>
<dbReference type="RefSeq" id="WP_008048139.1">
    <property type="nucleotide sequence ID" value="NZ_CH724155.1"/>
</dbReference>
<reference evidence="3 4" key="1">
    <citation type="submission" date="2006-02" db="EMBL/GenBank/DDBJ databases">
        <authorList>
            <person name="Pinhassi J."/>
            <person name="Pedros-Alio C."/>
            <person name="Ferriera S."/>
            <person name="Johnson J."/>
            <person name="Kravitz S."/>
            <person name="Halpern A."/>
            <person name="Remington K."/>
            <person name="Beeson K."/>
            <person name="Tran B."/>
            <person name="Rogers Y.-H."/>
            <person name="Friedman R."/>
            <person name="Venter J.C."/>
        </authorList>
    </citation>
    <scope>NUCLEOTIDE SEQUENCE [LARGE SCALE GENOMIC DNA]</scope>
    <source>
        <strain evidence="3 4">MED297</strain>
    </source>
</reference>
<dbReference type="Proteomes" id="UP000005953">
    <property type="component" value="Unassembled WGS sequence"/>
</dbReference>
<gene>
    <name evidence="3" type="ORF">MED297_05254</name>
</gene>
<dbReference type="OrthoDB" id="9814769at2"/>
<feature type="domain" description="AAA+ ATPase" evidence="2">
    <location>
        <begin position="1278"/>
        <end position="1427"/>
    </location>
</feature>
<comment type="caution">
    <text evidence="3">The sequence shown here is derived from an EMBL/GenBank/DDBJ whole genome shotgun (WGS) entry which is preliminary data.</text>
</comment>
<name>A4BJ72_9GAMM</name>
<dbReference type="SMART" id="SM00382">
    <property type="entry name" value="AAA"/>
    <property type="match status" value="1"/>
</dbReference>
<dbReference type="GO" id="GO:0016887">
    <property type="term" value="F:ATP hydrolysis activity"/>
    <property type="evidence" value="ECO:0007669"/>
    <property type="project" value="InterPro"/>
</dbReference>
<dbReference type="Pfam" id="PF07728">
    <property type="entry name" value="AAA_5"/>
    <property type="match status" value="1"/>
</dbReference>
<evidence type="ECO:0000256" key="1">
    <source>
        <dbReference type="SAM" id="Coils"/>
    </source>
</evidence>
<dbReference type="InterPro" id="IPR057224">
    <property type="entry name" value="DUF7902"/>
</dbReference>
<dbReference type="SUPFAM" id="SSF52540">
    <property type="entry name" value="P-loop containing nucleoside triphosphate hydrolases"/>
    <property type="match status" value="1"/>
</dbReference>
<dbReference type="InterPro" id="IPR003593">
    <property type="entry name" value="AAA+_ATPase"/>
</dbReference>